<name>A0A6A4I360_9AGAR</name>
<evidence type="ECO:0000313" key="1">
    <source>
        <dbReference type="EMBL" id="KAE9404861.1"/>
    </source>
</evidence>
<dbReference type="AlphaFoldDB" id="A0A6A4I360"/>
<dbReference type="Proteomes" id="UP000799118">
    <property type="component" value="Unassembled WGS sequence"/>
</dbReference>
<proteinExistence type="predicted"/>
<accession>A0A6A4I360</accession>
<dbReference type="EMBL" id="ML769413">
    <property type="protein sequence ID" value="KAE9404861.1"/>
    <property type="molecule type" value="Genomic_DNA"/>
</dbReference>
<reference evidence="1" key="1">
    <citation type="journal article" date="2019" name="Environ. Microbiol.">
        <title>Fungal ecological strategies reflected in gene transcription - a case study of two litter decomposers.</title>
        <authorList>
            <person name="Barbi F."/>
            <person name="Kohler A."/>
            <person name="Barry K."/>
            <person name="Baskaran P."/>
            <person name="Daum C."/>
            <person name="Fauchery L."/>
            <person name="Ihrmark K."/>
            <person name="Kuo A."/>
            <person name="LaButti K."/>
            <person name="Lipzen A."/>
            <person name="Morin E."/>
            <person name="Grigoriev I.V."/>
            <person name="Henrissat B."/>
            <person name="Lindahl B."/>
            <person name="Martin F."/>
        </authorList>
    </citation>
    <scope>NUCLEOTIDE SEQUENCE</scope>
    <source>
        <strain evidence="1">JB14</strain>
    </source>
</reference>
<gene>
    <name evidence="1" type="ORF">BT96DRAFT_1016013</name>
</gene>
<keyword evidence="2" id="KW-1185">Reference proteome</keyword>
<evidence type="ECO:0000313" key="2">
    <source>
        <dbReference type="Proteomes" id="UP000799118"/>
    </source>
</evidence>
<protein>
    <submittedName>
        <fullName evidence="1">Uncharacterized protein</fullName>
    </submittedName>
</protein>
<organism evidence="1 2">
    <name type="scientific">Gymnopus androsaceus JB14</name>
    <dbReference type="NCBI Taxonomy" id="1447944"/>
    <lineage>
        <taxon>Eukaryota</taxon>
        <taxon>Fungi</taxon>
        <taxon>Dikarya</taxon>
        <taxon>Basidiomycota</taxon>
        <taxon>Agaricomycotina</taxon>
        <taxon>Agaricomycetes</taxon>
        <taxon>Agaricomycetidae</taxon>
        <taxon>Agaricales</taxon>
        <taxon>Marasmiineae</taxon>
        <taxon>Omphalotaceae</taxon>
        <taxon>Gymnopus</taxon>
    </lineage>
</organism>
<sequence>MATRDDMTLFLSAQDTSHEPRVDMDSSELCSRLRSSAFKLEDIKDLLRLCNRDNDNCELEIVRLEDGTSCSGYLIQHSERWTLEEFWMSIDSHILR</sequence>